<comment type="catalytic activity">
    <reaction evidence="11">
        <text>8-oxo-GTP + H2O = 8-oxo-GMP + diphosphate + H(+)</text>
        <dbReference type="Rhea" id="RHEA:67616"/>
        <dbReference type="ChEBI" id="CHEBI:15377"/>
        <dbReference type="ChEBI" id="CHEBI:15378"/>
        <dbReference type="ChEBI" id="CHEBI:33019"/>
        <dbReference type="ChEBI" id="CHEBI:143553"/>
        <dbReference type="ChEBI" id="CHEBI:145694"/>
    </reaction>
</comment>
<evidence type="ECO:0000256" key="14">
    <source>
        <dbReference type="ARBA" id="ARBA00041592"/>
    </source>
</evidence>
<sequence length="95" mass="10536">MGETPEGALVRELAEELSIEVDPVDCMVGAFASDPDQRIEHRSPYVVLLYTCRRWRGEIVPCDGQAVRWIARDALDSLSMPPLDVPLAAWLKKGG</sequence>
<keyword evidence="5" id="KW-0479">Metal-binding</keyword>
<dbReference type="InterPro" id="IPR000086">
    <property type="entry name" value="NUDIX_hydrolase_dom"/>
</dbReference>
<evidence type="ECO:0000256" key="7">
    <source>
        <dbReference type="ARBA" id="ARBA00022801"/>
    </source>
</evidence>
<dbReference type="Proteomes" id="UP000603317">
    <property type="component" value="Unassembled WGS sequence"/>
</dbReference>
<evidence type="ECO:0000259" key="17">
    <source>
        <dbReference type="Pfam" id="PF00293"/>
    </source>
</evidence>
<evidence type="ECO:0000256" key="5">
    <source>
        <dbReference type="ARBA" id="ARBA00022723"/>
    </source>
</evidence>
<comment type="similarity">
    <text evidence="2">Belongs to the Nudix hydrolase family.</text>
</comment>
<keyword evidence="4" id="KW-0235">DNA replication</keyword>
<evidence type="ECO:0000256" key="13">
    <source>
        <dbReference type="ARBA" id="ARBA00040794"/>
    </source>
</evidence>
<keyword evidence="19" id="KW-1185">Reference proteome</keyword>
<dbReference type="Pfam" id="PF00293">
    <property type="entry name" value="NUDIX"/>
    <property type="match status" value="1"/>
</dbReference>
<feature type="domain" description="Nudix hydrolase" evidence="17">
    <location>
        <begin position="2"/>
        <end position="90"/>
    </location>
</feature>
<dbReference type="InterPro" id="IPR015797">
    <property type="entry name" value="NUDIX_hydrolase-like_dom_sf"/>
</dbReference>
<evidence type="ECO:0000256" key="1">
    <source>
        <dbReference type="ARBA" id="ARBA00001946"/>
    </source>
</evidence>
<evidence type="ECO:0000256" key="8">
    <source>
        <dbReference type="ARBA" id="ARBA00022842"/>
    </source>
</evidence>
<evidence type="ECO:0000256" key="4">
    <source>
        <dbReference type="ARBA" id="ARBA00022705"/>
    </source>
</evidence>
<evidence type="ECO:0000256" key="15">
    <source>
        <dbReference type="ARBA" id="ARBA00041979"/>
    </source>
</evidence>
<evidence type="ECO:0000256" key="12">
    <source>
        <dbReference type="ARBA" id="ARBA00038905"/>
    </source>
</evidence>
<proteinExistence type="inferred from homology"/>
<dbReference type="Gene3D" id="3.90.79.10">
    <property type="entry name" value="Nucleoside Triphosphate Pyrophosphohydrolase"/>
    <property type="match status" value="1"/>
</dbReference>
<evidence type="ECO:0000256" key="16">
    <source>
        <dbReference type="ARBA" id="ARBA00042798"/>
    </source>
</evidence>
<protein>
    <recommendedName>
        <fullName evidence="13">8-oxo-dGTP diphosphatase</fullName>
        <ecNumber evidence="12">3.6.1.55</ecNumber>
    </recommendedName>
    <alternativeName>
        <fullName evidence="16">7,8-dihydro-8-oxoguanine-triphosphatase</fullName>
    </alternativeName>
    <alternativeName>
        <fullName evidence="15">Mutator protein MutT</fullName>
    </alternativeName>
    <alternativeName>
        <fullName evidence="14">dGTP pyrophosphohydrolase</fullName>
    </alternativeName>
</protein>
<name>A0ABQ1FAV5_9SPHN</name>
<dbReference type="EC" id="3.6.1.55" evidence="12"/>
<gene>
    <name evidence="18" type="ORF">GCM10010923_12550</name>
</gene>
<evidence type="ECO:0000256" key="3">
    <source>
        <dbReference type="ARBA" id="ARBA00022457"/>
    </source>
</evidence>
<evidence type="ECO:0000256" key="9">
    <source>
        <dbReference type="ARBA" id="ARBA00023204"/>
    </source>
</evidence>
<evidence type="ECO:0000313" key="19">
    <source>
        <dbReference type="Proteomes" id="UP000603317"/>
    </source>
</evidence>
<evidence type="ECO:0000256" key="11">
    <source>
        <dbReference type="ARBA" id="ARBA00036904"/>
    </source>
</evidence>
<organism evidence="18 19">
    <name type="scientific">Blastomonas marina</name>
    <dbReference type="NCBI Taxonomy" id="1867408"/>
    <lineage>
        <taxon>Bacteria</taxon>
        <taxon>Pseudomonadati</taxon>
        <taxon>Pseudomonadota</taxon>
        <taxon>Alphaproteobacteria</taxon>
        <taxon>Sphingomonadales</taxon>
        <taxon>Sphingomonadaceae</taxon>
        <taxon>Blastomonas</taxon>
    </lineage>
</organism>
<comment type="caution">
    <text evidence="18">The sequence shown here is derived from an EMBL/GenBank/DDBJ whole genome shotgun (WGS) entry which is preliminary data.</text>
</comment>
<keyword evidence="3" id="KW-0515">Mutator protein</keyword>
<dbReference type="InterPro" id="IPR047127">
    <property type="entry name" value="MutT-like"/>
</dbReference>
<accession>A0ABQ1FAV5</accession>
<dbReference type="PANTHER" id="PTHR47707:SF1">
    <property type="entry name" value="NUDIX HYDROLASE FAMILY PROTEIN"/>
    <property type="match status" value="1"/>
</dbReference>
<evidence type="ECO:0000313" key="18">
    <source>
        <dbReference type="EMBL" id="GGA04629.1"/>
    </source>
</evidence>
<keyword evidence="9" id="KW-0234">DNA repair</keyword>
<comment type="cofactor">
    <cofactor evidence="1">
        <name>Mg(2+)</name>
        <dbReference type="ChEBI" id="CHEBI:18420"/>
    </cofactor>
</comment>
<evidence type="ECO:0000256" key="2">
    <source>
        <dbReference type="ARBA" id="ARBA00005582"/>
    </source>
</evidence>
<reference evidence="19" key="1">
    <citation type="journal article" date="2019" name="Int. J. Syst. Evol. Microbiol.">
        <title>The Global Catalogue of Microorganisms (GCM) 10K type strain sequencing project: providing services to taxonomists for standard genome sequencing and annotation.</title>
        <authorList>
            <consortium name="The Broad Institute Genomics Platform"/>
            <consortium name="The Broad Institute Genome Sequencing Center for Infectious Disease"/>
            <person name="Wu L."/>
            <person name="Ma J."/>
        </authorList>
    </citation>
    <scope>NUCLEOTIDE SEQUENCE [LARGE SCALE GENOMIC DNA]</scope>
    <source>
        <strain evidence="19">CGMCC 1.15297</strain>
    </source>
</reference>
<keyword evidence="8" id="KW-0460">Magnesium</keyword>
<evidence type="ECO:0000256" key="10">
    <source>
        <dbReference type="ARBA" id="ARBA00035861"/>
    </source>
</evidence>
<evidence type="ECO:0000256" key="6">
    <source>
        <dbReference type="ARBA" id="ARBA00022763"/>
    </source>
</evidence>
<keyword evidence="6" id="KW-0227">DNA damage</keyword>
<keyword evidence="7" id="KW-0378">Hydrolase</keyword>
<comment type="catalytic activity">
    <reaction evidence="10">
        <text>8-oxo-dGTP + H2O = 8-oxo-dGMP + diphosphate + H(+)</text>
        <dbReference type="Rhea" id="RHEA:31575"/>
        <dbReference type="ChEBI" id="CHEBI:15377"/>
        <dbReference type="ChEBI" id="CHEBI:15378"/>
        <dbReference type="ChEBI" id="CHEBI:33019"/>
        <dbReference type="ChEBI" id="CHEBI:63224"/>
        <dbReference type="ChEBI" id="CHEBI:77896"/>
        <dbReference type="EC" id="3.6.1.55"/>
    </reaction>
</comment>
<dbReference type="SUPFAM" id="SSF55811">
    <property type="entry name" value="Nudix"/>
    <property type="match status" value="1"/>
</dbReference>
<dbReference type="EMBL" id="BMID01000001">
    <property type="protein sequence ID" value="GGA04629.1"/>
    <property type="molecule type" value="Genomic_DNA"/>
</dbReference>
<dbReference type="PANTHER" id="PTHR47707">
    <property type="entry name" value="8-OXO-DGTP DIPHOSPHATASE"/>
    <property type="match status" value="1"/>
</dbReference>